<sequence>MGPVLAVKAEGEEAVNIGHVCICFPILNVSTIGMGFTTLSRSSRYHLPGHSTTGMGFATLSRLS</sequence>
<protein>
    <submittedName>
        <fullName evidence="1">Uncharacterized protein</fullName>
    </submittedName>
</protein>
<dbReference type="EMBL" id="KL367750">
    <property type="protein sequence ID" value="KFD59734.1"/>
    <property type="molecule type" value="Genomic_DNA"/>
</dbReference>
<organism evidence="1">
    <name type="scientific">Trichuris suis</name>
    <name type="common">pig whipworm</name>
    <dbReference type="NCBI Taxonomy" id="68888"/>
    <lineage>
        <taxon>Eukaryota</taxon>
        <taxon>Metazoa</taxon>
        <taxon>Ecdysozoa</taxon>
        <taxon>Nematoda</taxon>
        <taxon>Enoplea</taxon>
        <taxon>Dorylaimia</taxon>
        <taxon>Trichinellida</taxon>
        <taxon>Trichuridae</taxon>
        <taxon>Trichuris</taxon>
    </lineage>
</organism>
<accession>A0A085MR88</accession>
<dbReference type="Proteomes" id="UP000030758">
    <property type="component" value="Unassembled WGS sequence"/>
</dbReference>
<gene>
    <name evidence="1" type="ORF">M514_28086</name>
</gene>
<dbReference type="AlphaFoldDB" id="A0A085MR88"/>
<reference evidence="1" key="1">
    <citation type="journal article" date="2014" name="Nat. Genet.">
        <title>Genome and transcriptome of the porcine whipworm Trichuris suis.</title>
        <authorList>
            <person name="Jex A.R."/>
            <person name="Nejsum P."/>
            <person name="Schwarz E.M."/>
            <person name="Hu L."/>
            <person name="Young N.D."/>
            <person name="Hall R.S."/>
            <person name="Korhonen P.K."/>
            <person name="Liao S."/>
            <person name="Thamsborg S."/>
            <person name="Xia J."/>
            <person name="Xu P."/>
            <person name="Wang S."/>
            <person name="Scheerlinck J.P."/>
            <person name="Hofmann A."/>
            <person name="Sternberg P.W."/>
            <person name="Wang J."/>
            <person name="Gasser R.B."/>
        </authorList>
    </citation>
    <scope>NUCLEOTIDE SEQUENCE [LARGE SCALE GENOMIC DNA]</scope>
    <source>
        <strain evidence="1">DCEP-RM93F</strain>
    </source>
</reference>
<name>A0A085MR88_9BILA</name>
<proteinExistence type="predicted"/>
<evidence type="ECO:0000313" key="1">
    <source>
        <dbReference type="EMBL" id="KFD59734.1"/>
    </source>
</evidence>